<reference evidence="2 3" key="1">
    <citation type="journal article" date="2013" name="Nature">
        <title>Insights into bilaterian evolution from three spiralian genomes.</title>
        <authorList>
            <person name="Simakov O."/>
            <person name="Marletaz F."/>
            <person name="Cho S.J."/>
            <person name="Edsinger-Gonzales E."/>
            <person name="Havlak P."/>
            <person name="Hellsten U."/>
            <person name="Kuo D.H."/>
            <person name="Larsson T."/>
            <person name="Lv J."/>
            <person name="Arendt D."/>
            <person name="Savage R."/>
            <person name="Osoegawa K."/>
            <person name="de Jong P."/>
            <person name="Grimwood J."/>
            <person name="Chapman J.A."/>
            <person name="Shapiro H."/>
            <person name="Aerts A."/>
            <person name="Otillar R.P."/>
            <person name="Terry A.Y."/>
            <person name="Boore J.L."/>
            <person name="Grigoriev I.V."/>
            <person name="Lindberg D.R."/>
            <person name="Seaver E.C."/>
            <person name="Weisblat D.A."/>
            <person name="Putnam N.H."/>
            <person name="Rokhsar D.S."/>
        </authorList>
    </citation>
    <scope>NUCLEOTIDE SEQUENCE [LARGE SCALE GENOMIC DNA]</scope>
</reference>
<feature type="compositionally biased region" description="Low complexity" evidence="1">
    <location>
        <begin position="463"/>
        <end position="486"/>
    </location>
</feature>
<feature type="compositionally biased region" description="Basic and acidic residues" evidence="1">
    <location>
        <begin position="314"/>
        <end position="323"/>
    </location>
</feature>
<dbReference type="Proteomes" id="UP000030746">
    <property type="component" value="Unassembled WGS sequence"/>
</dbReference>
<proteinExistence type="predicted"/>
<keyword evidence="3" id="KW-1185">Reference proteome</keyword>
<dbReference type="GeneID" id="20242756"/>
<dbReference type="OMA" id="MLNDESQ"/>
<feature type="compositionally biased region" description="Polar residues" evidence="1">
    <location>
        <begin position="743"/>
        <end position="759"/>
    </location>
</feature>
<feature type="compositionally biased region" description="Basic and acidic residues" evidence="1">
    <location>
        <begin position="358"/>
        <end position="373"/>
    </location>
</feature>
<name>V4ASY9_LOTGI</name>
<feature type="compositionally biased region" description="Polar residues" evidence="1">
    <location>
        <begin position="404"/>
        <end position="414"/>
    </location>
</feature>
<feature type="compositionally biased region" description="Low complexity" evidence="1">
    <location>
        <begin position="703"/>
        <end position="717"/>
    </location>
</feature>
<feature type="region of interest" description="Disordered" evidence="1">
    <location>
        <begin position="664"/>
        <end position="889"/>
    </location>
</feature>
<organism evidence="2 3">
    <name type="scientific">Lottia gigantea</name>
    <name type="common">Giant owl limpet</name>
    <dbReference type="NCBI Taxonomy" id="225164"/>
    <lineage>
        <taxon>Eukaryota</taxon>
        <taxon>Metazoa</taxon>
        <taxon>Spiralia</taxon>
        <taxon>Lophotrochozoa</taxon>
        <taxon>Mollusca</taxon>
        <taxon>Gastropoda</taxon>
        <taxon>Patellogastropoda</taxon>
        <taxon>Lottioidea</taxon>
        <taxon>Lottiidae</taxon>
        <taxon>Lottia</taxon>
    </lineage>
</organism>
<feature type="region of interest" description="Disordered" evidence="1">
    <location>
        <begin position="525"/>
        <end position="554"/>
    </location>
</feature>
<sequence>MKKNKHIQKFLADQSVVHICFGERNENDSHSPEYHIEQGSNDNLLTSSNTVKLQSTMITKPDTNSKTDCQGLTERHVETCNNHNENPILHDGPPNYILPATTLNKPVMFFAGFDDEKEATESEADAGEPVVENRIISTTVSTNFFVPFDTTDENEDEFISSQARKPKVPFNESTNEYDIYLKQEGSANISGLSHIHGKVKIEGEEYGTAGTNNNDGILVNHTDSNLNDIQDENKNVVQQEEQCDTVEEEKPKVMEKPTAATVFTIDFDEDKKVKKDLNLSDHIPSKLREKLEARKKAKSPEADSAKKTTPSSKESAKNLERTPLRSSKRLSNGVKTQESKSSETKPTQNKPLKTQTSKKTDTRRQSTEYDSRTYKVKRNKSSTSSDTRKHSSTPESDKEKRLSSSKNIPNTSTGKKLRRLSKSPESVASTKSSKSTGNSSKVGVDKRKKLLVQSQRKSFDSETSSSKAKAKPSSPSSVAKPKVTVKQPRVTEEYRTSPETSQIKDGKSYLMEKLFEGTEIIQQQTMTQHEAAPLKSQLSLPDDNVSNSGTYTIDDEEECNEEEEARQRIDEVFGVSELNQAVRDMSLQDEVYNTGNLSDDSTCTPTDDLKRRSFTFDQPDDSDATKQYVDFEELKAMAIQHGGDVPLWMSQLVALTNQNLQQSSHTVSPSLDTSFSSRSPVDNGTKRKPGTGRRLPPIPTNHSTSLLSQSSPLSDSLNNVSEHSAKHSPRVPTSKQSPKHSPVASTTSTKKPFVSSTRPNRAFELRRSNATEGSSRRKSTSSVASASPPVSRRSEPKTERSSASSTSRPPRAKAKTTQLSTHLSNLKKELKRTSIGESGKKSGGSKSQSTPASRNNSPKTLSWKRRMEYDPRKAVSQAKEKSKKLVKQSQSVAVETTKSTSNLVRSSSCSNSEELCGLGSMKELSRSCMHKSAFSTPSPKDLRNMSPLQRSASLRIRRSTFDTVPDQDVQQNGLHRTESYNPLLVSSIYQLSLQLKSQLDKTVEKLKDEDKISVTPSPIDDFLEEPEKSQFPAWKTANNELISILKNLRRIKHQMQAVDSVLFPTTSDHTLDQIHRLSLEITEFHPIGHEEDFSDEGSPDLMEEFY</sequence>
<gene>
    <name evidence="2" type="ORF">LOTGIDRAFT_174487</name>
</gene>
<feature type="compositionally biased region" description="Basic and acidic residues" evidence="1">
    <location>
        <begin position="489"/>
        <end position="505"/>
    </location>
</feature>
<feature type="compositionally biased region" description="Polar residues" evidence="1">
    <location>
        <begin position="848"/>
        <end position="860"/>
    </location>
</feature>
<dbReference type="HOGENOM" id="CLU_282462_0_0_1"/>
<accession>V4ASY9</accession>
<evidence type="ECO:0000256" key="1">
    <source>
        <dbReference type="SAM" id="MobiDB-lite"/>
    </source>
</evidence>
<feature type="region of interest" description="Disordered" evidence="1">
    <location>
        <begin position="285"/>
        <end position="505"/>
    </location>
</feature>
<feature type="compositionally biased region" description="Polar residues" evidence="1">
    <location>
        <begin position="815"/>
        <end position="824"/>
    </location>
</feature>
<dbReference type="KEGG" id="lgi:LOTGIDRAFT_174487"/>
<feature type="compositionally biased region" description="Polar residues" evidence="1">
    <location>
        <begin position="536"/>
        <end position="551"/>
    </location>
</feature>
<dbReference type="CTD" id="20242756"/>
<evidence type="ECO:0000313" key="3">
    <source>
        <dbReference type="Proteomes" id="UP000030746"/>
    </source>
</evidence>
<feature type="compositionally biased region" description="Basic and acidic residues" evidence="1">
    <location>
        <begin position="285"/>
        <end position="306"/>
    </location>
</feature>
<feature type="compositionally biased region" description="Polar residues" evidence="1">
    <location>
        <begin position="664"/>
        <end position="682"/>
    </location>
</feature>
<dbReference type="AlphaFoldDB" id="V4ASY9"/>
<dbReference type="RefSeq" id="XP_009051319.1">
    <property type="nucleotide sequence ID" value="XM_009053071.1"/>
</dbReference>
<dbReference type="EMBL" id="KB201299">
    <property type="protein sequence ID" value="ESO97995.1"/>
    <property type="molecule type" value="Genomic_DNA"/>
</dbReference>
<evidence type="ECO:0008006" key="4">
    <source>
        <dbReference type="Google" id="ProtNLM"/>
    </source>
</evidence>
<protein>
    <recommendedName>
        <fullName evidence="4">CEP170 C-terminal domain-containing protein</fullName>
    </recommendedName>
</protein>
<feature type="compositionally biased region" description="Low complexity" evidence="1">
    <location>
        <begin position="780"/>
        <end position="791"/>
    </location>
</feature>
<dbReference type="OrthoDB" id="444265at2759"/>
<feature type="compositionally biased region" description="Basic and acidic residues" evidence="1">
    <location>
        <begin position="826"/>
        <end position="840"/>
    </location>
</feature>
<evidence type="ECO:0000313" key="2">
    <source>
        <dbReference type="EMBL" id="ESO97995.1"/>
    </source>
</evidence>
<feature type="compositionally biased region" description="Polar residues" evidence="1">
    <location>
        <begin position="344"/>
        <end position="357"/>
    </location>
</feature>
<feature type="compositionally biased region" description="Low complexity" evidence="1">
    <location>
        <begin position="429"/>
        <end position="442"/>
    </location>
</feature>